<sequence length="158" mass="16977">MLTLVTALSVCWSSSPLSTTTKVPTDPNSVSITRPSYAGYLNPLLTAYPWYTGIRPEFGGIGYERRMQPCSLTEQCIYGQICVDGFCLPSNVAQIGKQSQPLLISCSTGAPCPVGYYCMNGFCVRNALTSTFACSRGICPTGMTCFIGRCVSSSYIGK</sequence>
<keyword evidence="1" id="KW-1185">Reference proteome</keyword>
<organism evidence="1 2">
    <name type="scientific">Setaria digitata</name>
    <dbReference type="NCBI Taxonomy" id="48799"/>
    <lineage>
        <taxon>Eukaryota</taxon>
        <taxon>Metazoa</taxon>
        <taxon>Ecdysozoa</taxon>
        <taxon>Nematoda</taxon>
        <taxon>Chromadorea</taxon>
        <taxon>Rhabditida</taxon>
        <taxon>Spirurina</taxon>
        <taxon>Spiruromorpha</taxon>
        <taxon>Filarioidea</taxon>
        <taxon>Setariidae</taxon>
        <taxon>Setaria</taxon>
    </lineage>
</organism>
<proteinExistence type="predicted"/>
<reference evidence="2" key="1">
    <citation type="submission" date="2022-11" db="UniProtKB">
        <authorList>
            <consortium name="WormBaseParasite"/>
        </authorList>
    </citation>
    <scope>IDENTIFICATION</scope>
</reference>
<dbReference type="PANTHER" id="PTHR36519:SF9">
    <property type="entry name" value="EB DOMAIN-CONTAINING PROTEIN-RELATED"/>
    <property type="match status" value="1"/>
</dbReference>
<evidence type="ECO:0000313" key="2">
    <source>
        <dbReference type="WBParaSite" id="sdigi.contig623.g9264.t1"/>
    </source>
</evidence>
<dbReference type="PANTHER" id="PTHR36519">
    <property type="entry name" value="FIP (FUNGUS-INDUCED PROTEIN) RELATED-RELATED"/>
    <property type="match status" value="1"/>
</dbReference>
<dbReference type="Proteomes" id="UP000887581">
    <property type="component" value="Unplaced"/>
</dbReference>
<name>A0A915Q2N0_9BILA</name>
<evidence type="ECO:0000313" key="1">
    <source>
        <dbReference type="Proteomes" id="UP000887581"/>
    </source>
</evidence>
<accession>A0A915Q2N0</accession>
<dbReference type="AlphaFoldDB" id="A0A915Q2N0"/>
<dbReference type="WBParaSite" id="sdigi.contig623.g9264.t1">
    <property type="protein sequence ID" value="sdigi.contig623.g9264.t1"/>
    <property type="gene ID" value="sdigi.contig623.g9264"/>
</dbReference>
<protein>
    <submittedName>
        <fullName evidence="2">EB domain-containing protein</fullName>
    </submittedName>
</protein>